<evidence type="ECO:0000313" key="2">
    <source>
        <dbReference type="Proteomes" id="UP000494122"/>
    </source>
</evidence>
<proteinExistence type="predicted"/>
<evidence type="ECO:0000313" key="1">
    <source>
        <dbReference type="EMBL" id="CAB3919049.1"/>
    </source>
</evidence>
<dbReference type="Proteomes" id="UP000494122">
    <property type="component" value="Unassembled WGS sequence"/>
</dbReference>
<dbReference type="RefSeq" id="WP_068980952.1">
    <property type="nucleotide sequence ID" value="NZ_CADILE010000020.1"/>
</dbReference>
<sequence>MDAMQQTLYLKNIDGKENGLKPRIADAAGNYVQFGQLFVDRLGGPISLSVNNIAAELLNTTSVTQAYTAHLERGPSIGLSVGTYKTQVLVKATWY</sequence>
<organism evidence="1 2">
    <name type="scientific">Achromobacter ruhlandii</name>
    <dbReference type="NCBI Taxonomy" id="72557"/>
    <lineage>
        <taxon>Bacteria</taxon>
        <taxon>Pseudomonadati</taxon>
        <taxon>Pseudomonadota</taxon>
        <taxon>Betaproteobacteria</taxon>
        <taxon>Burkholderiales</taxon>
        <taxon>Alcaligenaceae</taxon>
        <taxon>Achromobacter</taxon>
    </lineage>
</organism>
<accession>A0A2M9H2M6</accession>
<name>A0A2M9H2M6_9BURK</name>
<gene>
    <name evidence="1" type="ORF">LMG3328_05245</name>
</gene>
<reference evidence="1 2" key="1">
    <citation type="submission" date="2020-04" db="EMBL/GenBank/DDBJ databases">
        <authorList>
            <person name="De Canck E."/>
        </authorList>
    </citation>
    <scope>NUCLEOTIDE SEQUENCE [LARGE SCALE GENOMIC DNA]</scope>
    <source>
        <strain evidence="1 2">LMG 3328</strain>
    </source>
</reference>
<protein>
    <submittedName>
        <fullName evidence="1">Uncharacterized protein</fullName>
    </submittedName>
</protein>
<dbReference type="EMBL" id="CADILE010000020">
    <property type="protein sequence ID" value="CAB3919049.1"/>
    <property type="molecule type" value="Genomic_DNA"/>
</dbReference>
<dbReference type="AlphaFoldDB" id="A0A2M9H2M6"/>